<dbReference type="Gene3D" id="1.10.1040.10">
    <property type="entry name" value="N-(1-d-carboxylethyl)-l-norvaline Dehydrogenase, domain 2"/>
    <property type="match status" value="1"/>
</dbReference>
<evidence type="ECO:0000256" key="4">
    <source>
        <dbReference type="ARBA" id="ARBA00023002"/>
    </source>
</evidence>
<dbReference type="Pfam" id="PF02558">
    <property type="entry name" value="ApbA"/>
    <property type="match status" value="1"/>
</dbReference>
<keyword evidence="4 6" id="KW-0560">Oxidoreductase</keyword>
<dbReference type="GO" id="GO:0008677">
    <property type="term" value="F:2-dehydropantoate 2-reductase activity"/>
    <property type="evidence" value="ECO:0007669"/>
    <property type="project" value="UniProtKB-EC"/>
</dbReference>
<dbReference type="PANTHER" id="PTHR43765:SF2">
    <property type="entry name" value="2-DEHYDROPANTOATE 2-REDUCTASE"/>
    <property type="match status" value="1"/>
</dbReference>
<comment type="caution">
    <text evidence="9">The sequence shown here is derived from an EMBL/GenBank/DDBJ whole genome shotgun (WGS) entry which is preliminary data.</text>
</comment>
<organism evidence="9 10">
    <name type="scientific">Geotrichum candidum</name>
    <name type="common">Oospora lactis</name>
    <name type="synonym">Dipodascus geotrichum</name>
    <dbReference type="NCBI Taxonomy" id="1173061"/>
    <lineage>
        <taxon>Eukaryota</taxon>
        <taxon>Fungi</taxon>
        <taxon>Dikarya</taxon>
        <taxon>Ascomycota</taxon>
        <taxon>Saccharomycotina</taxon>
        <taxon>Dipodascomycetes</taxon>
        <taxon>Dipodascales</taxon>
        <taxon>Dipodascaceae</taxon>
        <taxon>Geotrichum</taxon>
    </lineage>
</organism>
<gene>
    <name evidence="9" type="ORF">BN980_GECA01s03156g</name>
</gene>
<dbReference type="STRING" id="1173061.A0A0J9X2K9"/>
<evidence type="ECO:0000256" key="3">
    <source>
        <dbReference type="ARBA" id="ARBA00022857"/>
    </source>
</evidence>
<dbReference type="GO" id="GO:0050661">
    <property type="term" value="F:NADP binding"/>
    <property type="evidence" value="ECO:0007669"/>
    <property type="project" value="TreeGrafter"/>
</dbReference>
<name>A0A0J9X2K9_GEOCN</name>
<dbReference type="EC" id="1.1.1.169" evidence="2 6"/>
<dbReference type="AlphaFoldDB" id="A0A0J9X2K9"/>
<dbReference type="InterPro" id="IPR013752">
    <property type="entry name" value="KPA_reductase"/>
</dbReference>
<sequence>MAASIHVVGAGNLGATVASALGSLVHPPVVTLILRNQERLAQYVQNDQVLTVIKQGQGTNRKTIPAVVAGVAEGRDMQIANLVVGTKVPQTIPALTKLAPLMGRDTNVLFLQNGMGLYEKLCEQIWTDPSARPNLIFSTSTHGVKTVLDTPFTYNHTGIGDLKVSLIPRDSSDKTEENPLVKLLVDTDLNTVPLPYSEFFIAQFEKLVVNSCMNAISAVFTAYNSEMLQLAGLDEFLFNIISENINVFKTHIARAEIPISIPQKRLDEYYFNVKANIDHIKFLMNRNATSTTSMVQDIEALRDTEIDNINGYIVSLAKQYDIPTPYNQMFISLVKSKLSLERFRRGQA</sequence>
<dbReference type="InterPro" id="IPR050838">
    <property type="entry name" value="Ketopantoate_reductase"/>
</dbReference>
<dbReference type="SUPFAM" id="SSF48179">
    <property type="entry name" value="6-phosphogluconate dehydrogenase C-terminal domain-like"/>
    <property type="match status" value="1"/>
</dbReference>
<dbReference type="OrthoDB" id="73846at2759"/>
<evidence type="ECO:0000259" key="7">
    <source>
        <dbReference type="Pfam" id="PF02558"/>
    </source>
</evidence>
<comment type="similarity">
    <text evidence="1 6">Belongs to the ketopantoate reductase family.</text>
</comment>
<dbReference type="Pfam" id="PF08546">
    <property type="entry name" value="ApbA_C"/>
    <property type="match status" value="1"/>
</dbReference>
<dbReference type="InterPro" id="IPR036291">
    <property type="entry name" value="NAD(P)-bd_dom_sf"/>
</dbReference>
<dbReference type="InterPro" id="IPR003710">
    <property type="entry name" value="ApbA"/>
</dbReference>
<protein>
    <recommendedName>
        <fullName evidence="2 6">2-dehydropantoate 2-reductase</fullName>
        <ecNumber evidence="2 6">1.1.1.169</ecNumber>
    </recommendedName>
    <alternativeName>
        <fullName evidence="5 6">Ketopantoate reductase</fullName>
    </alternativeName>
</protein>
<dbReference type="PANTHER" id="PTHR43765">
    <property type="entry name" value="2-DEHYDROPANTOATE 2-REDUCTASE-RELATED"/>
    <property type="match status" value="1"/>
</dbReference>
<dbReference type="InterPro" id="IPR008927">
    <property type="entry name" value="6-PGluconate_DH-like_C_sf"/>
</dbReference>
<evidence type="ECO:0000256" key="1">
    <source>
        <dbReference type="ARBA" id="ARBA00007870"/>
    </source>
</evidence>
<dbReference type="GO" id="GO:0015940">
    <property type="term" value="P:pantothenate biosynthetic process"/>
    <property type="evidence" value="ECO:0007669"/>
    <property type="project" value="InterPro"/>
</dbReference>
<evidence type="ECO:0000313" key="9">
    <source>
        <dbReference type="EMBL" id="CDO51250.1"/>
    </source>
</evidence>
<proteinExistence type="inferred from homology"/>
<evidence type="ECO:0000256" key="2">
    <source>
        <dbReference type="ARBA" id="ARBA00013014"/>
    </source>
</evidence>
<feature type="domain" description="Ketopantoate reductase C-terminal" evidence="8">
    <location>
        <begin position="202"/>
        <end position="337"/>
    </location>
</feature>
<dbReference type="Proteomes" id="UP000242525">
    <property type="component" value="Unassembled WGS sequence"/>
</dbReference>
<dbReference type="InterPro" id="IPR013328">
    <property type="entry name" value="6PGD_dom2"/>
</dbReference>
<dbReference type="InterPro" id="IPR013332">
    <property type="entry name" value="KPR_N"/>
</dbReference>
<evidence type="ECO:0000313" key="10">
    <source>
        <dbReference type="Proteomes" id="UP000242525"/>
    </source>
</evidence>
<reference evidence="9" key="1">
    <citation type="submission" date="2014-03" db="EMBL/GenBank/DDBJ databases">
        <authorList>
            <person name="Casaregola S."/>
        </authorList>
    </citation>
    <scope>NUCLEOTIDE SEQUENCE [LARGE SCALE GENOMIC DNA]</scope>
    <source>
        <strain evidence="9">CLIB 918</strain>
    </source>
</reference>
<comment type="function">
    <text evidence="6">Catalyzes the NADPH-dependent reduction of ketopantoate into pantoic acid.</text>
</comment>
<keyword evidence="10" id="KW-1185">Reference proteome</keyword>
<dbReference type="NCBIfam" id="TIGR00745">
    <property type="entry name" value="apbA_panE"/>
    <property type="match status" value="1"/>
</dbReference>
<evidence type="ECO:0000256" key="5">
    <source>
        <dbReference type="ARBA" id="ARBA00032024"/>
    </source>
</evidence>
<evidence type="ECO:0000256" key="6">
    <source>
        <dbReference type="RuleBase" id="RU362068"/>
    </source>
</evidence>
<keyword evidence="3 6" id="KW-0521">NADP</keyword>
<accession>A0A0J9X2K9</accession>
<evidence type="ECO:0000259" key="8">
    <source>
        <dbReference type="Pfam" id="PF08546"/>
    </source>
</evidence>
<dbReference type="Gene3D" id="3.40.50.720">
    <property type="entry name" value="NAD(P)-binding Rossmann-like Domain"/>
    <property type="match status" value="1"/>
</dbReference>
<feature type="domain" description="Ketopantoate reductase N-terminal" evidence="7">
    <location>
        <begin position="5"/>
        <end position="166"/>
    </location>
</feature>
<dbReference type="EMBL" id="CCBN010000001">
    <property type="protein sequence ID" value="CDO51250.1"/>
    <property type="molecule type" value="Genomic_DNA"/>
</dbReference>
<comment type="catalytic activity">
    <reaction evidence="6">
        <text>(R)-pantoate + NADP(+) = 2-dehydropantoate + NADPH + H(+)</text>
        <dbReference type="Rhea" id="RHEA:16233"/>
        <dbReference type="ChEBI" id="CHEBI:11561"/>
        <dbReference type="ChEBI" id="CHEBI:15378"/>
        <dbReference type="ChEBI" id="CHEBI:15980"/>
        <dbReference type="ChEBI" id="CHEBI:57783"/>
        <dbReference type="ChEBI" id="CHEBI:58349"/>
        <dbReference type="EC" id="1.1.1.169"/>
    </reaction>
</comment>
<dbReference type="SUPFAM" id="SSF51735">
    <property type="entry name" value="NAD(P)-binding Rossmann-fold domains"/>
    <property type="match status" value="1"/>
</dbReference>
<dbReference type="GO" id="GO:0005739">
    <property type="term" value="C:mitochondrion"/>
    <property type="evidence" value="ECO:0007669"/>
    <property type="project" value="TreeGrafter"/>
</dbReference>